<organism evidence="1 2">
    <name type="scientific">Dendrothele bispora (strain CBS 962.96)</name>
    <dbReference type="NCBI Taxonomy" id="1314807"/>
    <lineage>
        <taxon>Eukaryota</taxon>
        <taxon>Fungi</taxon>
        <taxon>Dikarya</taxon>
        <taxon>Basidiomycota</taxon>
        <taxon>Agaricomycotina</taxon>
        <taxon>Agaricomycetes</taxon>
        <taxon>Agaricomycetidae</taxon>
        <taxon>Agaricales</taxon>
        <taxon>Agaricales incertae sedis</taxon>
        <taxon>Dendrothele</taxon>
    </lineage>
</organism>
<accession>A0A4V4HC46</accession>
<evidence type="ECO:0000313" key="1">
    <source>
        <dbReference type="EMBL" id="THU81885.1"/>
    </source>
</evidence>
<feature type="non-terminal residue" evidence="1">
    <location>
        <position position="1"/>
    </location>
</feature>
<keyword evidence="2" id="KW-1185">Reference proteome</keyword>
<sequence length="78" mass="8543">TAGRIWWLSRQTRSLVGRANVRNYNTIVAVILESGITYPLALITDTCLVFTVDSSINGVVPIVTTPVVWQAAMRISVP</sequence>
<name>A0A4V4HC46_DENBC</name>
<dbReference type="EMBL" id="ML179773">
    <property type="protein sequence ID" value="THU81885.1"/>
    <property type="molecule type" value="Genomic_DNA"/>
</dbReference>
<proteinExistence type="predicted"/>
<evidence type="ECO:0000313" key="2">
    <source>
        <dbReference type="Proteomes" id="UP000297245"/>
    </source>
</evidence>
<dbReference type="Proteomes" id="UP000297245">
    <property type="component" value="Unassembled WGS sequence"/>
</dbReference>
<dbReference type="OrthoDB" id="3265563at2759"/>
<gene>
    <name evidence="1" type="ORF">K435DRAFT_935254</name>
</gene>
<protein>
    <submittedName>
        <fullName evidence="1">Uncharacterized protein</fullName>
    </submittedName>
</protein>
<reference evidence="1 2" key="1">
    <citation type="journal article" date="2019" name="Nat. Ecol. Evol.">
        <title>Megaphylogeny resolves global patterns of mushroom evolution.</title>
        <authorList>
            <person name="Varga T."/>
            <person name="Krizsan K."/>
            <person name="Foldi C."/>
            <person name="Dima B."/>
            <person name="Sanchez-Garcia M."/>
            <person name="Sanchez-Ramirez S."/>
            <person name="Szollosi G.J."/>
            <person name="Szarkandi J.G."/>
            <person name="Papp V."/>
            <person name="Albert L."/>
            <person name="Andreopoulos W."/>
            <person name="Angelini C."/>
            <person name="Antonin V."/>
            <person name="Barry K.W."/>
            <person name="Bougher N.L."/>
            <person name="Buchanan P."/>
            <person name="Buyck B."/>
            <person name="Bense V."/>
            <person name="Catcheside P."/>
            <person name="Chovatia M."/>
            <person name="Cooper J."/>
            <person name="Damon W."/>
            <person name="Desjardin D."/>
            <person name="Finy P."/>
            <person name="Geml J."/>
            <person name="Haridas S."/>
            <person name="Hughes K."/>
            <person name="Justo A."/>
            <person name="Karasinski D."/>
            <person name="Kautmanova I."/>
            <person name="Kiss B."/>
            <person name="Kocsube S."/>
            <person name="Kotiranta H."/>
            <person name="LaButti K.M."/>
            <person name="Lechner B.E."/>
            <person name="Liimatainen K."/>
            <person name="Lipzen A."/>
            <person name="Lukacs Z."/>
            <person name="Mihaltcheva S."/>
            <person name="Morgado L.N."/>
            <person name="Niskanen T."/>
            <person name="Noordeloos M.E."/>
            <person name="Ohm R.A."/>
            <person name="Ortiz-Santana B."/>
            <person name="Ovrebo C."/>
            <person name="Racz N."/>
            <person name="Riley R."/>
            <person name="Savchenko A."/>
            <person name="Shiryaev A."/>
            <person name="Soop K."/>
            <person name="Spirin V."/>
            <person name="Szebenyi C."/>
            <person name="Tomsovsky M."/>
            <person name="Tulloss R.E."/>
            <person name="Uehling J."/>
            <person name="Grigoriev I.V."/>
            <person name="Vagvolgyi C."/>
            <person name="Papp T."/>
            <person name="Martin F.M."/>
            <person name="Miettinen O."/>
            <person name="Hibbett D.S."/>
            <person name="Nagy L.G."/>
        </authorList>
    </citation>
    <scope>NUCLEOTIDE SEQUENCE [LARGE SCALE GENOMIC DNA]</scope>
    <source>
        <strain evidence="1 2">CBS 962.96</strain>
    </source>
</reference>
<dbReference type="AlphaFoldDB" id="A0A4V4HC46"/>